<evidence type="ECO:0000256" key="1">
    <source>
        <dbReference type="SAM" id="Phobius"/>
    </source>
</evidence>
<organism evidence="2 3">
    <name type="scientific">Tegillarca granosa</name>
    <name type="common">Malaysian cockle</name>
    <name type="synonym">Anadara granosa</name>
    <dbReference type="NCBI Taxonomy" id="220873"/>
    <lineage>
        <taxon>Eukaryota</taxon>
        <taxon>Metazoa</taxon>
        <taxon>Spiralia</taxon>
        <taxon>Lophotrochozoa</taxon>
        <taxon>Mollusca</taxon>
        <taxon>Bivalvia</taxon>
        <taxon>Autobranchia</taxon>
        <taxon>Pteriomorphia</taxon>
        <taxon>Arcoida</taxon>
        <taxon>Arcoidea</taxon>
        <taxon>Arcidae</taxon>
        <taxon>Tegillarca</taxon>
    </lineage>
</organism>
<accession>A0ABQ9FXK5</accession>
<evidence type="ECO:0000313" key="2">
    <source>
        <dbReference type="EMBL" id="KAJ8320443.1"/>
    </source>
</evidence>
<name>A0ABQ9FXK5_TEGGR</name>
<protein>
    <submittedName>
        <fullName evidence="2">Uncharacterized protein</fullName>
    </submittedName>
</protein>
<feature type="transmembrane region" description="Helical" evidence="1">
    <location>
        <begin position="80"/>
        <end position="102"/>
    </location>
</feature>
<dbReference type="Proteomes" id="UP001217089">
    <property type="component" value="Unassembled WGS sequence"/>
</dbReference>
<reference evidence="2 3" key="1">
    <citation type="submission" date="2022-12" db="EMBL/GenBank/DDBJ databases">
        <title>Chromosome-level genome of Tegillarca granosa.</title>
        <authorList>
            <person name="Kim J."/>
        </authorList>
    </citation>
    <scope>NUCLEOTIDE SEQUENCE [LARGE SCALE GENOMIC DNA]</scope>
    <source>
        <strain evidence="2">Teg-2019</strain>
        <tissue evidence="2">Adductor muscle</tissue>
    </source>
</reference>
<keyword evidence="3" id="KW-1185">Reference proteome</keyword>
<sequence length="316" mass="37135">MACKSTTVKMELRLAIRMIVSVNWSKPHVTLKKLAIPKLVPKSIISMKYSTDSDLSYHHTDKMTFVEPRRGRSCWRRNRLAILCSVFGLFWCALAVLMILLYTSLVDNSFMEENNKNNQLNHQDTYLNEQLRKVNWSYHQVLTAINNGSKRKIISCINANVTPMFYQCSSRLPWVENVDLIDKLYFIISKYLVTSYRKKQEYSSLRKSNRDRDLILGYNTLPVLDLLLICVFQCNEVFALFVLHIVLKNYNALLQRQHNLLACFRDTMVGNIIFDNFEGAHIIQNGRHVLCYHNKQDVYKYVKQEVNRKLKPLKHF</sequence>
<comment type="caution">
    <text evidence="2">The sequence shown here is derived from an EMBL/GenBank/DDBJ whole genome shotgun (WGS) entry which is preliminary data.</text>
</comment>
<proteinExistence type="predicted"/>
<evidence type="ECO:0000313" key="3">
    <source>
        <dbReference type="Proteomes" id="UP001217089"/>
    </source>
</evidence>
<gene>
    <name evidence="2" type="ORF">KUTeg_002030</name>
</gene>
<dbReference type="EMBL" id="JARBDR010000141">
    <property type="protein sequence ID" value="KAJ8320443.1"/>
    <property type="molecule type" value="Genomic_DNA"/>
</dbReference>
<keyword evidence="1" id="KW-0472">Membrane</keyword>
<keyword evidence="1" id="KW-1133">Transmembrane helix</keyword>
<keyword evidence="1" id="KW-0812">Transmembrane</keyword>